<protein>
    <submittedName>
        <fullName evidence="1">Uncharacterized protein</fullName>
    </submittedName>
</protein>
<proteinExistence type="predicted"/>
<organism evidence="1">
    <name type="scientific">Rhizophora mucronata</name>
    <name type="common">Asiatic mangrove</name>
    <dbReference type="NCBI Taxonomy" id="61149"/>
    <lineage>
        <taxon>Eukaryota</taxon>
        <taxon>Viridiplantae</taxon>
        <taxon>Streptophyta</taxon>
        <taxon>Embryophyta</taxon>
        <taxon>Tracheophyta</taxon>
        <taxon>Spermatophyta</taxon>
        <taxon>Magnoliopsida</taxon>
        <taxon>eudicotyledons</taxon>
        <taxon>Gunneridae</taxon>
        <taxon>Pentapetalae</taxon>
        <taxon>rosids</taxon>
        <taxon>fabids</taxon>
        <taxon>Malpighiales</taxon>
        <taxon>Rhizophoraceae</taxon>
        <taxon>Rhizophora</taxon>
    </lineage>
</organism>
<name>A0A2P2JT57_RHIMU</name>
<sequence>MKIQLIAVEFASSLISYPNLKSIGSQINQLTFSHNERNYRIYGECKRSFNKNLKTGTTFL</sequence>
<reference evidence="1" key="1">
    <citation type="submission" date="2018-02" db="EMBL/GenBank/DDBJ databases">
        <title>Rhizophora mucronata_Transcriptome.</title>
        <authorList>
            <person name="Meera S.P."/>
            <person name="Sreeshan A."/>
            <person name="Augustine A."/>
        </authorList>
    </citation>
    <scope>NUCLEOTIDE SEQUENCE</scope>
    <source>
        <tissue evidence="1">Leaf</tissue>
    </source>
</reference>
<dbReference type="AlphaFoldDB" id="A0A2P2JT57"/>
<accession>A0A2P2JT57</accession>
<dbReference type="EMBL" id="GGEC01016172">
    <property type="protein sequence ID" value="MBW96655.1"/>
    <property type="molecule type" value="Transcribed_RNA"/>
</dbReference>
<evidence type="ECO:0000313" key="1">
    <source>
        <dbReference type="EMBL" id="MBW96655.1"/>
    </source>
</evidence>